<comment type="caution">
    <text evidence="1">The sequence shown here is derived from an EMBL/GenBank/DDBJ whole genome shotgun (WGS) entry which is preliminary data.</text>
</comment>
<reference evidence="1 2" key="1">
    <citation type="journal article" date="2021" name="BMC Genomics">
        <title>Datura genome reveals duplications of psychoactive alkaloid biosynthetic genes and high mutation rate following tissue culture.</title>
        <authorList>
            <person name="Rajewski A."/>
            <person name="Carter-House D."/>
            <person name="Stajich J."/>
            <person name="Litt A."/>
        </authorList>
    </citation>
    <scope>NUCLEOTIDE SEQUENCE [LARGE SCALE GENOMIC DNA]</scope>
    <source>
        <strain evidence="1">AR-01</strain>
    </source>
</reference>
<dbReference type="EMBL" id="JACEIK010000345">
    <property type="protein sequence ID" value="MCD7455456.1"/>
    <property type="molecule type" value="Genomic_DNA"/>
</dbReference>
<accession>A0ABS8S9G1</accession>
<sequence length="100" mass="10738">MKVTMVRTQLGGVREETTELATRALAHGRGRAGRGDRGKGWRGAPTRGRVLAVVPSRCRCGSLTHSEVQDRVTEEVATPDQGDIAPTLASLDVLAQDLIF</sequence>
<protein>
    <submittedName>
        <fullName evidence="1">Uncharacterized protein</fullName>
    </submittedName>
</protein>
<gene>
    <name evidence="1" type="ORF">HAX54_028182</name>
</gene>
<name>A0ABS8S9G1_DATST</name>
<evidence type="ECO:0000313" key="1">
    <source>
        <dbReference type="EMBL" id="MCD7455456.1"/>
    </source>
</evidence>
<proteinExistence type="predicted"/>
<keyword evidence="2" id="KW-1185">Reference proteome</keyword>
<evidence type="ECO:0000313" key="2">
    <source>
        <dbReference type="Proteomes" id="UP000823775"/>
    </source>
</evidence>
<dbReference type="Proteomes" id="UP000823775">
    <property type="component" value="Unassembled WGS sequence"/>
</dbReference>
<organism evidence="1 2">
    <name type="scientific">Datura stramonium</name>
    <name type="common">Jimsonweed</name>
    <name type="synonym">Common thornapple</name>
    <dbReference type="NCBI Taxonomy" id="4076"/>
    <lineage>
        <taxon>Eukaryota</taxon>
        <taxon>Viridiplantae</taxon>
        <taxon>Streptophyta</taxon>
        <taxon>Embryophyta</taxon>
        <taxon>Tracheophyta</taxon>
        <taxon>Spermatophyta</taxon>
        <taxon>Magnoliopsida</taxon>
        <taxon>eudicotyledons</taxon>
        <taxon>Gunneridae</taxon>
        <taxon>Pentapetalae</taxon>
        <taxon>asterids</taxon>
        <taxon>lamiids</taxon>
        <taxon>Solanales</taxon>
        <taxon>Solanaceae</taxon>
        <taxon>Solanoideae</taxon>
        <taxon>Datureae</taxon>
        <taxon>Datura</taxon>
    </lineage>
</organism>